<dbReference type="Proteomes" id="UP001056120">
    <property type="component" value="Linkage Group LG07"/>
</dbReference>
<protein>
    <submittedName>
        <fullName evidence="1">Uncharacterized protein</fullName>
    </submittedName>
</protein>
<comment type="caution">
    <text evidence="1">The sequence shown here is derived from an EMBL/GenBank/DDBJ whole genome shotgun (WGS) entry which is preliminary data.</text>
</comment>
<name>A0ACB9ITW7_9ASTR</name>
<organism evidence="1 2">
    <name type="scientific">Smallanthus sonchifolius</name>
    <dbReference type="NCBI Taxonomy" id="185202"/>
    <lineage>
        <taxon>Eukaryota</taxon>
        <taxon>Viridiplantae</taxon>
        <taxon>Streptophyta</taxon>
        <taxon>Embryophyta</taxon>
        <taxon>Tracheophyta</taxon>
        <taxon>Spermatophyta</taxon>
        <taxon>Magnoliopsida</taxon>
        <taxon>eudicotyledons</taxon>
        <taxon>Gunneridae</taxon>
        <taxon>Pentapetalae</taxon>
        <taxon>asterids</taxon>
        <taxon>campanulids</taxon>
        <taxon>Asterales</taxon>
        <taxon>Asteraceae</taxon>
        <taxon>Asteroideae</taxon>
        <taxon>Heliantheae alliance</taxon>
        <taxon>Millerieae</taxon>
        <taxon>Smallanthus</taxon>
    </lineage>
</organism>
<keyword evidence="2" id="KW-1185">Reference proteome</keyword>
<proteinExistence type="predicted"/>
<evidence type="ECO:0000313" key="2">
    <source>
        <dbReference type="Proteomes" id="UP001056120"/>
    </source>
</evidence>
<reference evidence="2" key="1">
    <citation type="journal article" date="2022" name="Mol. Ecol. Resour.">
        <title>The genomes of chicory, endive, great burdock and yacon provide insights into Asteraceae palaeo-polyploidization history and plant inulin production.</title>
        <authorList>
            <person name="Fan W."/>
            <person name="Wang S."/>
            <person name="Wang H."/>
            <person name="Wang A."/>
            <person name="Jiang F."/>
            <person name="Liu H."/>
            <person name="Zhao H."/>
            <person name="Xu D."/>
            <person name="Zhang Y."/>
        </authorList>
    </citation>
    <scope>NUCLEOTIDE SEQUENCE [LARGE SCALE GENOMIC DNA]</scope>
    <source>
        <strain evidence="2">cv. Yunnan</strain>
    </source>
</reference>
<sequence>MNHRPVEASEGKMAHVKSEQGSDSNVTEKGISDFVLRPGSLENVEAEAEAVELSNESSLIVSTDQSPTNPCSSSLILSEYPAYVSFQVGGSGLHSPTIIAEPFNYVPENTTPISHQSREHLLSGHNYTQGTQDSKPAYVFESPNGTTYWCPNVPAEASFLQCVLRNDILELITECVDVLRCDTEGLKSFAQKIRQLKSEVLTKVSTAGDGKNPNREAIEELL</sequence>
<evidence type="ECO:0000313" key="1">
    <source>
        <dbReference type="EMBL" id="KAI3811440.1"/>
    </source>
</evidence>
<reference evidence="1 2" key="2">
    <citation type="journal article" date="2022" name="Mol. Ecol. Resour.">
        <title>The genomes of chicory, endive, great burdock and yacon provide insights into Asteraceae paleo-polyploidization history and plant inulin production.</title>
        <authorList>
            <person name="Fan W."/>
            <person name="Wang S."/>
            <person name="Wang H."/>
            <person name="Wang A."/>
            <person name="Jiang F."/>
            <person name="Liu H."/>
            <person name="Zhao H."/>
            <person name="Xu D."/>
            <person name="Zhang Y."/>
        </authorList>
    </citation>
    <scope>NUCLEOTIDE SEQUENCE [LARGE SCALE GENOMIC DNA]</scope>
    <source>
        <strain evidence="2">cv. Yunnan</strain>
        <tissue evidence="1">Leaves</tissue>
    </source>
</reference>
<gene>
    <name evidence="1" type="ORF">L1987_21164</name>
</gene>
<accession>A0ACB9ITW7</accession>
<dbReference type="EMBL" id="CM042024">
    <property type="protein sequence ID" value="KAI3811440.1"/>
    <property type="molecule type" value="Genomic_DNA"/>
</dbReference>